<reference evidence="2 3" key="1">
    <citation type="journal article" date="2019" name="Front. Microbiol.">
        <title>Ammonia Oxidation by the Arctic Terrestrial Thaumarchaeote Candidatus Nitrosocosmicus arcticus Is Stimulated by Increasing Temperatures.</title>
        <authorList>
            <person name="Alves R.J.E."/>
            <person name="Kerou M."/>
            <person name="Zappe A."/>
            <person name="Bittner R."/>
            <person name="Abby S.S."/>
            <person name="Schmidt H.A."/>
            <person name="Pfeifer K."/>
            <person name="Schleper C."/>
        </authorList>
    </citation>
    <scope>NUCLEOTIDE SEQUENCE [LARGE SCALE GENOMIC DNA]</scope>
    <source>
        <strain evidence="2 3">Kfb</strain>
    </source>
</reference>
<accession>A0A557SX62</accession>
<dbReference type="EMBL" id="VOAH01000004">
    <property type="protein sequence ID" value="TVP41195.1"/>
    <property type="molecule type" value="Genomic_DNA"/>
</dbReference>
<keyword evidence="1" id="KW-0812">Transmembrane</keyword>
<comment type="caution">
    <text evidence="2">The sequence shown here is derived from an EMBL/GenBank/DDBJ whole genome shotgun (WGS) entry which is preliminary data.</text>
</comment>
<dbReference type="AlphaFoldDB" id="A0A557SX62"/>
<dbReference type="Proteomes" id="UP000315289">
    <property type="component" value="Unassembled WGS sequence"/>
</dbReference>
<dbReference type="OrthoDB" id="11543at2157"/>
<evidence type="ECO:0000313" key="2">
    <source>
        <dbReference type="EMBL" id="TVP41195.1"/>
    </source>
</evidence>
<evidence type="ECO:0000313" key="3">
    <source>
        <dbReference type="Proteomes" id="UP000315289"/>
    </source>
</evidence>
<evidence type="ECO:0000256" key="1">
    <source>
        <dbReference type="SAM" id="Phobius"/>
    </source>
</evidence>
<name>A0A557SX62_9ARCH</name>
<feature type="transmembrane region" description="Helical" evidence="1">
    <location>
        <begin position="12"/>
        <end position="33"/>
    </location>
</feature>
<keyword evidence="3" id="KW-1185">Reference proteome</keyword>
<keyword evidence="1" id="KW-1133">Transmembrane helix</keyword>
<gene>
    <name evidence="2" type="ORF">NARC_40158</name>
</gene>
<protein>
    <submittedName>
        <fullName evidence="2">Uncharacterized protein</fullName>
    </submittedName>
</protein>
<proteinExistence type="predicted"/>
<keyword evidence="1" id="KW-0472">Membrane</keyword>
<sequence length="230" mass="25822">MKSVFAIYNSNYLLGNLCCLILSVAVIFSYSVALTNEQSVFGLKLVQTHLTQDHNKFHHIIGLAQNDLNMTLDKIFVHAIILDESNTILGNYSSQVEVHPLNPSEETPFDVLIYDKNYNSLIRNYTVDLTYEEAKTNKRDLEILSTSSKLDVTGFYYISGRIINNLNIVSNSTTIIAALNDKNGDLIGIWKAQSEPYNIPPFSTASFTIPVTDRIQGPIINNYTLYSNNS</sequence>
<organism evidence="2 3">
    <name type="scientific">Candidatus Nitrosocosmicus arcticus</name>
    <dbReference type="NCBI Taxonomy" id="2035267"/>
    <lineage>
        <taxon>Archaea</taxon>
        <taxon>Nitrososphaerota</taxon>
        <taxon>Nitrososphaeria</taxon>
        <taxon>Nitrososphaerales</taxon>
        <taxon>Nitrososphaeraceae</taxon>
        <taxon>Candidatus Nitrosocosmicus</taxon>
    </lineage>
</organism>